<name>A0A0U1L0W9_9FIRM</name>
<organism evidence="1 2">
    <name type="scientific">Sporomusa ovata</name>
    <dbReference type="NCBI Taxonomy" id="2378"/>
    <lineage>
        <taxon>Bacteria</taxon>
        <taxon>Bacillati</taxon>
        <taxon>Bacillota</taxon>
        <taxon>Negativicutes</taxon>
        <taxon>Selenomonadales</taxon>
        <taxon>Sporomusaceae</taxon>
        <taxon>Sporomusa</taxon>
    </lineage>
</organism>
<dbReference type="AlphaFoldDB" id="A0A0U1L0W9"/>
<dbReference type="Proteomes" id="UP000049855">
    <property type="component" value="Unassembled WGS sequence"/>
</dbReference>
<evidence type="ECO:0000313" key="1">
    <source>
        <dbReference type="EMBL" id="CQR73316.1"/>
    </source>
</evidence>
<dbReference type="RefSeq" id="WP_021168101.1">
    <property type="nucleotide sequence ID" value="NZ_CTRP01000012.1"/>
</dbReference>
<proteinExistence type="predicted"/>
<dbReference type="EMBL" id="CTRP01000012">
    <property type="protein sequence ID" value="CQR73316.1"/>
    <property type="molecule type" value="Genomic_DNA"/>
</dbReference>
<gene>
    <name evidence="1" type="ORF">SpAn4DRAFT_2548</name>
</gene>
<dbReference type="SUPFAM" id="SSF52540">
    <property type="entry name" value="P-loop containing nucleoside triphosphate hydrolases"/>
    <property type="match status" value="1"/>
</dbReference>
<dbReference type="InterPro" id="IPR027417">
    <property type="entry name" value="P-loop_NTPase"/>
</dbReference>
<sequence length="222" mass="26072">MAQSFSRNLYTSRAWIDLRFNLILERGPICQRCNKVMIDTSKLIGHHSVTLTPQNINDINITLNPKLIELICFDCHNAEHKRYGYNRHDVFIVYGSPLSGKTTLVNQLSQYGDMILDIDKLYECISGQSLYDKPNNLRFNVFALRDKMLDMIKTRYGEWHDAYIIGGYPHKFERDRLAKELGAELIYCEATKEECFNRASALQAVKSDWIKYVEKWWQEYIK</sequence>
<reference evidence="2" key="1">
    <citation type="submission" date="2015-03" db="EMBL/GenBank/DDBJ databases">
        <authorList>
            <person name="Nijsse Bart"/>
        </authorList>
    </citation>
    <scope>NUCLEOTIDE SEQUENCE [LARGE SCALE GENOMIC DNA]</scope>
</reference>
<evidence type="ECO:0000313" key="2">
    <source>
        <dbReference type="Proteomes" id="UP000049855"/>
    </source>
</evidence>
<dbReference type="Gene3D" id="3.40.50.300">
    <property type="entry name" value="P-loop containing nucleotide triphosphate hydrolases"/>
    <property type="match status" value="1"/>
</dbReference>
<accession>A0A0U1L0W9</accession>
<keyword evidence="2" id="KW-1185">Reference proteome</keyword>
<protein>
    <submittedName>
        <fullName evidence="1">Prophage LambdaBa04, Gp54</fullName>
    </submittedName>
</protein>